<evidence type="ECO:0000256" key="1">
    <source>
        <dbReference type="ARBA" id="ARBA00004365"/>
    </source>
</evidence>
<comment type="caution">
    <text evidence="5">The sequence shown here is derived from an EMBL/GenBank/DDBJ whole genome shotgun (WGS) entry which is preliminary data.</text>
</comment>
<evidence type="ECO:0000256" key="3">
    <source>
        <dbReference type="ARBA" id="ARBA00023143"/>
    </source>
</evidence>
<dbReference type="Proteomes" id="UP000250928">
    <property type="component" value="Unassembled WGS sequence"/>
</dbReference>
<comment type="similarity">
    <text evidence="2">Belongs to the bacterial flagellin family.</text>
</comment>
<protein>
    <recommendedName>
        <fullName evidence="4">Flagellin C-terminal domain-containing protein</fullName>
    </recommendedName>
</protein>
<comment type="subcellular location">
    <subcellularLocation>
        <location evidence="1">Bacterial flagellum</location>
    </subcellularLocation>
</comment>
<dbReference type="InterPro" id="IPR046358">
    <property type="entry name" value="Flagellin_C"/>
</dbReference>
<dbReference type="SUPFAM" id="SSF64518">
    <property type="entry name" value="Phase 1 flagellin"/>
    <property type="match status" value="1"/>
</dbReference>
<reference evidence="5 7" key="1">
    <citation type="submission" date="2017-02" db="EMBL/GenBank/DDBJ databases">
        <title>Novel co-symbiosis in the unique lucinid bivalve Phacoides pectinatus.</title>
        <authorList>
            <person name="Lim S.J."/>
            <person name="Davis B.G."/>
            <person name="Gill D.E."/>
            <person name="Engel A.S."/>
            <person name="Anderson L.C."/>
            <person name="Campbell B.J."/>
        </authorList>
    </citation>
    <scope>NUCLEOTIDE SEQUENCE [LARGE SCALE GENOMIC DNA]</scope>
    <source>
        <strain evidence="5">LUC13016_P6</strain>
    </source>
</reference>
<dbReference type="Gene3D" id="1.20.1330.10">
    <property type="entry name" value="f41 fragment of flagellin, N-terminal domain"/>
    <property type="match status" value="1"/>
</dbReference>
<dbReference type="GO" id="GO:0005198">
    <property type="term" value="F:structural molecule activity"/>
    <property type="evidence" value="ECO:0007669"/>
    <property type="project" value="InterPro"/>
</dbReference>
<evidence type="ECO:0000256" key="2">
    <source>
        <dbReference type="ARBA" id="ARBA00005709"/>
    </source>
</evidence>
<evidence type="ECO:0000313" key="7">
    <source>
        <dbReference type="Proteomes" id="UP000243361"/>
    </source>
</evidence>
<dbReference type="InterPro" id="IPR001492">
    <property type="entry name" value="Flagellin"/>
</dbReference>
<name>A0A657Q4D4_9GAMM</name>
<evidence type="ECO:0000313" key="6">
    <source>
        <dbReference type="EMBL" id="PUE05739.1"/>
    </source>
</evidence>
<accession>A0A657Q4D4</accession>
<proteinExistence type="inferred from homology"/>
<dbReference type="Proteomes" id="UP000243361">
    <property type="component" value="Unassembled WGS sequence"/>
</dbReference>
<dbReference type="EMBL" id="PQCO01000034">
    <property type="protein sequence ID" value="PUE05739.1"/>
    <property type="molecule type" value="Genomic_DNA"/>
</dbReference>
<sequence>MYVFNGDMGRRHIQVSADRTIADSDTGFSVFMDIQTSGGGARNLFDTVDQIADALEAGSAPGTLLDDLDLAMQNVLGTRASAGARLNAVEEQELLNESFILSMEANRSKVQDLDYAEALTRFSQQETALQAAQQVFLRLEGLSLFNLMR</sequence>
<evidence type="ECO:0000313" key="8">
    <source>
        <dbReference type="Proteomes" id="UP000250928"/>
    </source>
</evidence>
<dbReference type="GO" id="GO:0009288">
    <property type="term" value="C:bacterial-type flagellum"/>
    <property type="evidence" value="ECO:0007669"/>
    <property type="project" value="UniProtKB-SubCell"/>
</dbReference>
<reference evidence="6 8" key="2">
    <citation type="submission" date="2018-01" db="EMBL/GenBank/DDBJ databases">
        <title>Novel co-symbiosis in the lucinid bivalve Phacoides pectinatus.</title>
        <authorList>
            <person name="Lim S.J."/>
            <person name="Davis B.G."/>
            <person name="Gill D.E."/>
            <person name="Engel A.S."/>
            <person name="Anderson L.C."/>
            <person name="Campbell B.J."/>
        </authorList>
    </citation>
    <scope>NUCLEOTIDE SEQUENCE [LARGE SCALE GENOMIC DNA]</scope>
    <source>
        <strain evidence="6">N3_P5</strain>
    </source>
</reference>
<keyword evidence="3" id="KW-0975">Bacterial flagellum</keyword>
<dbReference type="AlphaFoldDB" id="A0A657Q4D4"/>
<dbReference type="EMBL" id="MUIE01000044">
    <property type="protein sequence ID" value="OQX37605.1"/>
    <property type="molecule type" value="Genomic_DNA"/>
</dbReference>
<keyword evidence="7" id="KW-1185">Reference proteome</keyword>
<dbReference type="PANTHER" id="PTHR42792:SF1">
    <property type="entry name" value="FLAGELLAR HOOK-ASSOCIATED PROTEIN 3"/>
    <property type="match status" value="1"/>
</dbReference>
<organism evidence="5 7">
    <name type="scientific">Candidatus Sedimenticola endophacoides</name>
    <dbReference type="NCBI Taxonomy" id="2548426"/>
    <lineage>
        <taxon>Bacteria</taxon>
        <taxon>Pseudomonadati</taxon>
        <taxon>Pseudomonadota</taxon>
        <taxon>Gammaproteobacteria</taxon>
        <taxon>Chromatiales</taxon>
        <taxon>Sedimenticolaceae</taxon>
        <taxon>Sedimenticola</taxon>
    </lineage>
</organism>
<feature type="domain" description="Flagellin C-terminal" evidence="4">
    <location>
        <begin position="67"/>
        <end position="147"/>
    </location>
</feature>
<dbReference type="Pfam" id="PF00700">
    <property type="entry name" value="Flagellin_C"/>
    <property type="match status" value="1"/>
</dbReference>
<evidence type="ECO:0000259" key="4">
    <source>
        <dbReference type="Pfam" id="PF00700"/>
    </source>
</evidence>
<evidence type="ECO:0000313" key="5">
    <source>
        <dbReference type="EMBL" id="OQX37605.1"/>
    </source>
</evidence>
<gene>
    <name evidence="5" type="ORF">B0D84_00485</name>
    <name evidence="6" type="ORF">C3L24_00370</name>
</gene>
<dbReference type="PANTHER" id="PTHR42792">
    <property type="entry name" value="FLAGELLIN"/>
    <property type="match status" value="1"/>
</dbReference>